<accession>A0A1H2MV04</accession>
<dbReference type="PANTHER" id="PTHR38831">
    <property type="entry name" value="TYPE II SECRETION SYSTEM PROTEIN K"/>
    <property type="match status" value="1"/>
</dbReference>
<dbReference type="NCBIfam" id="NF037980">
    <property type="entry name" value="T2SS_GspK"/>
    <property type="match status" value="1"/>
</dbReference>
<feature type="domain" description="T2SS protein K second SAM-like" evidence="12">
    <location>
        <begin position="225"/>
        <end position="277"/>
    </location>
</feature>
<dbReference type="AlphaFoldDB" id="A0A1H2MV04"/>
<dbReference type="Pfam" id="PF03934">
    <property type="entry name" value="T2SSK"/>
    <property type="match status" value="1"/>
</dbReference>
<feature type="transmembrane region" description="Helical" evidence="11">
    <location>
        <begin position="29"/>
        <end position="49"/>
    </location>
</feature>
<keyword evidence="8 11" id="KW-1133">Transmembrane helix</keyword>
<keyword evidence="3 10" id="KW-0813">Transport</keyword>
<dbReference type="PANTHER" id="PTHR38831:SF1">
    <property type="entry name" value="TYPE II SECRETION SYSTEM PROTEIN K-RELATED"/>
    <property type="match status" value="1"/>
</dbReference>
<evidence type="ECO:0000313" key="15">
    <source>
        <dbReference type="Proteomes" id="UP000198600"/>
    </source>
</evidence>
<dbReference type="InterPro" id="IPR038072">
    <property type="entry name" value="GspK_central_sf"/>
</dbReference>
<dbReference type="GO" id="GO:0009306">
    <property type="term" value="P:protein secretion"/>
    <property type="evidence" value="ECO:0007669"/>
    <property type="project" value="InterPro"/>
</dbReference>
<keyword evidence="15" id="KW-1185">Reference proteome</keyword>
<evidence type="ECO:0000256" key="8">
    <source>
        <dbReference type="ARBA" id="ARBA00022989"/>
    </source>
</evidence>
<dbReference type="InterPro" id="IPR005628">
    <property type="entry name" value="GspK"/>
</dbReference>
<evidence type="ECO:0000256" key="6">
    <source>
        <dbReference type="ARBA" id="ARBA00022692"/>
    </source>
</evidence>
<evidence type="ECO:0000256" key="5">
    <source>
        <dbReference type="ARBA" id="ARBA00022519"/>
    </source>
</evidence>
<dbReference type="GO" id="GO:0005886">
    <property type="term" value="C:plasma membrane"/>
    <property type="evidence" value="ECO:0007669"/>
    <property type="project" value="UniProtKB-SubCell"/>
</dbReference>
<evidence type="ECO:0000256" key="4">
    <source>
        <dbReference type="ARBA" id="ARBA00022475"/>
    </source>
</evidence>
<evidence type="ECO:0000313" key="14">
    <source>
        <dbReference type="EMBL" id="SDU96765.1"/>
    </source>
</evidence>
<dbReference type="STRING" id="46679.SAMN05216202_2396"/>
<evidence type="ECO:0000256" key="1">
    <source>
        <dbReference type="ARBA" id="ARBA00004533"/>
    </source>
</evidence>
<comment type="subcellular location">
    <subcellularLocation>
        <location evidence="1 10">Cell inner membrane</location>
    </subcellularLocation>
</comment>
<name>A0A1H2MV04_9PSED</name>
<dbReference type="Gene3D" id="1.10.40.60">
    <property type="entry name" value="EpsJ-like"/>
    <property type="match status" value="2"/>
</dbReference>
<keyword evidence="9 10" id="KW-0472">Membrane</keyword>
<evidence type="ECO:0000256" key="9">
    <source>
        <dbReference type="ARBA" id="ARBA00023136"/>
    </source>
</evidence>
<dbReference type="Pfam" id="PF21687">
    <property type="entry name" value="T2SSK_1st"/>
    <property type="match status" value="1"/>
</dbReference>
<protein>
    <recommendedName>
        <fullName evidence="10">Type II secretion system protein K</fullName>
    </recommendedName>
</protein>
<evidence type="ECO:0000259" key="12">
    <source>
        <dbReference type="Pfam" id="PF03934"/>
    </source>
</evidence>
<evidence type="ECO:0000256" key="10">
    <source>
        <dbReference type="PIRNR" id="PIRNR002786"/>
    </source>
</evidence>
<keyword evidence="5 10" id="KW-0997">Cell inner membrane</keyword>
<keyword evidence="4 10" id="KW-1003">Cell membrane</keyword>
<reference evidence="15" key="1">
    <citation type="submission" date="2016-10" db="EMBL/GenBank/DDBJ databases">
        <authorList>
            <person name="Varghese N."/>
            <person name="Submissions S."/>
        </authorList>
    </citation>
    <scope>NUCLEOTIDE SEQUENCE [LARGE SCALE GENOMIC DNA]</scope>
    <source>
        <strain evidence="15">LMG 2223</strain>
    </source>
</reference>
<evidence type="ECO:0000256" key="2">
    <source>
        <dbReference type="ARBA" id="ARBA00007246"/>
    </source>
</evidence>
<proteinExistence type="inferred from homology"/>
<keyword evidence="7" id="KW-0653">Protein transport</keyword>
<organism evidence="14 15">
    <name type="scientific">Pseudomonas mucidolens</name>
    <dbReference type="NCBI Taxonomy" id="46679"/>
    <lineage>
        <taxon>Bacteria</taxon>
        <taxon>Pseudomonadati</taxon>
        <taxon>Pseudomonadota</taxon>
        <taxon>Gammaproteobacteria</taxon>
        <taxon>Pseudomonadales</taxon>
        <taxon>Pseudomonadaceae</taxon>
        <taxon>Pseudomonas</taxon>
    </lineage>
</organism>
<evidence type="ECO:0000256" key="3">
    <source>
        <dbReference type="ARBA" id="ARBA00022448"/>
    </source>
</evidence>
<comment type="similarity">
    <text evidence="2 10">Belongs to the GSP K family.</text>
</comment>
<feature type="domain" description="T2SS protein K first SAM-like" evidence="13">
    <location>
        <begin position="121"/>
        <end position="208"/>
    </location>
</feature>
<dbReference type="Proteomes" id="UP000198600">
    <property type="component" value="Chromosome I"/>
</dbReference>
<dbReference type="Gene3D" id="3.30.1300.30">
    <property type="entry name" value="GSPII I/J protein-like"/>
    <property type="match status" value="1"/>
</dbReference>
<sequence>MAETSTLLNVVWFFNASGVAMFRKRQQGAALLMVLVALAMLAGGMAWMVEQGRQEVDSVRLVQQRVQARAIERAALAFTEQALRDPLWRASPLFWQAMRGQPLSYDFKGGKAIIRIRDLHSCFNVNALIGPEAERAQRQLVHLLGADMAAERLTQTLADWLDADQQTRLQGAESNEYLRQSPPRLAANQLMRDISELNLLSAPDAVRALRYPQLCSLAETSGWRLNANALSLDMLPLLDALYEGEVSRSLLTRLVSARPAGGYRDASDLRQALGALDDATFERLSEGLQLNGDHFLLQLDIDLDGQRFRSQYQVEALGVVKWHARVPAQGMLLRSREPLPL</sequence>
<evidence type="ECO:0000256" key="11">
    <source>
        <dbReference type="SAM" id="Phobius"/>
    </source>
</evidence>
<gene>
    <name evidence="14" type="ORF">SAMN05216202_2396</name>
</gene>
<dbReference type="SUPFAM" id="SSF158544">
    <property type="entry name" value="GspK insert domain-like"/>
    <property type="match status" value="2"/>
</dbReference>
<evidence type="ECO:0000259" key="13">
    <source>
        <dbReference type="Pfam" id="PF21687"/>
    </source>
</evidence>
<evidence type="ECO:0000256" key="7">
    <source>
        <dbReference type="ARBA" id="ARBA00022927"/>
    </source>
</evidence>
<keyword evidence="6 11" id="KW-0812">Transmembrane</keyword>
<dbReference type="InterPro" id="IPR049179">
    <property type="entry name" value="T2SSK_SAM-like_2nd"/>
</dbReference>
<dbReference type="PIRSF" id="PIRSF002786">
    <property type="entry name" value="XcpX"/>
    <property type="match status" value="1"/>
</dbReference>
<dbReference type="EMBL" id="LT629802">
    <property type="protein sequence ID" value="SDU96765.1"/>
    <property type="molecule type" value="Genomic_DNA"/>
</dbReference>
<dbReference type="InterPro" id="IPR049031">
    <property type="entry name" value="T2SSK_SAM-like_1st"/>
</dbReference>